<dbReference type="Gene3D" id="3.40.50.150">
    <property type="entry name" value="Vaccinia Virus protein VP39"/>
    <property type="match status" value="1"/>
</dbReference>
<evidence type="ECO:0000259" key="1">
    <source>
        <dbReference type="Pfam" id="PF08241"/>
    </source>
</evidence>
<keyword evidence="3" id="KW-1185">Reference proteome</keyword>
<dbReference type="AlphaFoldDB" id="A0A4R7J8E4"/>
<protein>
    <submittedName>
        <fullName evidence="2">Methyltransferase family protein</fullName>
    </submittedName>
</protein>
<evidence type="ECO:0000313" key="3">
    <source>
        <dbReference type="Proteomes" id="UP000295371"/>
    </source>
</evidence>
<organism evidence="2 3">
    <name type="scientific">Naumannella halotolerans</name>
    <dbReference type="NCBI Taxonomy" id="993414"/>
    <lineage>
        <taxon>Bacteria</taxon>
        <taxon>Bacillati</taxon>
        <taxon>Actinomycetota</taxon>
        <taxon>Actinomycetes</taxon>
        <taxon>Propionibacteriales</taxon>
        <taxon>Propionibacteriaceae</taxon>
        <taxon>Naumannella</taxon>
    </lineage>
</organism>
<dbReference type="Proteomes" id="UP000295371">
    <property type="component" value="Unassembled WGS sequence"/>
</dbReference>
<gene>
    <name evidence="2" type="ORF">CLV29_0386</name>
</gene>
<dbReference type="EMBL" id="SOAW01000001">
    <property type="protein sequence ID" value="TDT32797.1"/>
    <property type="molecule type" value="Genomic_DNA"/>
</dbReference>
<keyword evidence="2" id="KW-0489">Methyltransferase</keyword>
<dbReference type="GO" id="GO:0008757">
    <property type="term" value="F:S-adenosylmethionine-dependent methyltransferase activity"/>
    <property type="evidence" value="ECO:0007669"/>
    <property type="project" value="InterPro"/>
</dbReference>
<dbReference type="SUPFAM" id="SSF53335">
    <property type="entry name" value="S-adenosyl-L-methionine-dependent methyltransferases"/>
    <property type="match status" value="1"/>
</dbReference>
<accession>A0A4R7J8E4</accession>
<reference evidence="2 3" key="1">
    <citation type="submission" date="2019-03" db="EMBL/GenBank/DDBJ databases">
        <title>Genomic Encyclopedia of Archaeal and Bacterial Type Strains, Phase II (KMG-II): from individual species to whole genera.</title>
        <authorList>
            <person name="Goeker M."/>
        </authorList>
    </citation>
    <scope>NUCLEOTIDE SEQUENCE [LARGE SCALE GENOMIC DNA]</scope>
    <source>
        <strain evidence="2 3">DSM 24323</strain>
    </source>
</reference>
<dbReference type="InterPro" id="IPR029063">
    <property type="entry name" value="SAM-dependent_MTases_sf"/>
</dbReference>
<dbReference type="GO" id="GO:0032259">
    <property type="term" value="P:methylation"/>
    <property type="evidence" value="ECO:0007669"/>
    <property type="project" value="UniProtKB-KW"/>
</dbReference>
<dbReference type="RefSeq" id="WP_133753392.1">
    <property type="nucleotide sequence ID" value="NZ_SOAW01000001.1"/>
</dbReference>
<dbReference type="Pfam" id="PF08241">
    <property type="entry name" value="Methyltransf_11"/>
    <property type="match status" value="1"/>
</dbReference>
<proteinExistence type="predicted"/>
<dbReference type="PANTHER" id="PTHR43861">
    <property type="entry name" value="TRANS-ACONITATE 2-METHYLTRANSFERASE-RELATED"/>
    <property type="match status" value="1"/>
</dbReference>
<comment type="caution">
    <text evidence="2">The sequence shown here is derived from an EMBL/GenBank/DDBJ whole genome shotgun (WGS) entry which is preliminary data.</text>
</comment>
<dbReference type="OrthoDB" id="3366024at2"/>
<evidence type="ECO:0000313" key="2">
    <source>
        <dbReference type="EMBL" id="TDT32797.1"/>
    </source>
</evidence>
<sequence length="223" mass="23311">MRGAAMWRRLLLEILADELTEPRIVVDLGGGTGGLAATLAGQGHRVSVVDPSPDSLAAVERRAAEAGLQDRLTARQGDASTLSTELPAGSVDLILCHDVLEFVDSAEAAVHSIAQVLRPGGTLSLLTAQRYPRAITHAAAGDFAGAQQVFTDQRLPDPARAQALLTDAGLQIRARHGLGLAAGQLSEDSVESRPDDVLALERLLAADPALLPAAPRLHLVAVR</sequence>
<feature type="domain" description="Methyltransferase type 11" evidence="1">
    <location>
        <begin position="26"/>
        <end position="124"/>
    </location>
</feature>
<keyword evidence="2" id="KW-0808">Transferase</keyword>
<name>A0A4R7J8E4_9ACTN</name>
<dbReference type="InterPro" id="IPR013216">
    <property type="entry name" value="Methyltransf_11"/>
</dbReference>